<comment type="caution">
    <text evidence="12">The sequence shown here is derived from an EMBL/GenBank/DDBJ whole genome shotgun (WGS) entry which is preliminary data.</text>
</comment>
<protein>
    <recommendedName>
        <fullName evidence="7">peptidoglycan glycosyltransferase</fullName>
        <ecNumber evidence="7">2.4.99.28</ecNumber>
    </recommendedName>
</protein>
<organism evidence="12 13">
    <name type="scientific">Candidatus Falkowbacteria bacterium CG23_combo_of_CG06-09_8_20_14_all_49_15</name>
    <dbReference type="NCBI Taxonomy" id="1974572"/>
    <lineage>
        <taxon>Bacteria</taxon>
        <taxon>Candidatus Falkowiibacteriota</taxon>
    </lineage>
</organism>
<keyword evidence="9" id="KW-0812">Transmembrane</keyword>
<evidence type="ECO:0000313" key="13">
    <source>
        <dbReference type="Proteomes" id="UP000230729"/>
    </source>
</evidence>
<dbReference type="AlphaFoldDB" id="A0A2G9ZKV5"/>
<evidence type="ECO:0000256" key="8">
    <source>
        <dbReference type="ARBA" id="ARBA00049902"/>
    </source>
</evidence>
<dbReference type="Pfam" id="PF00912">
    <property type="entry name" value="Transgly"/>
    <property type="match status" value="1"/>
</dbReference>
<dbReference type="EMBL" id="PCSD01000050">
    <property type="protein sequence ID" value="PIP33813.1"/>
    <property type="molecule type" value="Genomic_DNA"/>
</dbReference>
<evidence type="ECO:0000259" key="11">
    <source>
        <dbReference type="Pfam" id="PF00912"/>
    </source>
</evidence>
<dbReference type="PANTHER" id="PTHR32282">
    <property type="entry name" value="BINDING PROTEIN TRANSPEPTIDASE, PUTATIVE-RELATED"/>
    <property type="match status" value="1"/>
</dbReference>
<evidence type="ECO:0000256" key="4">
    <source>
        <dbReference type="ARBA" id="ARBA00022679"/>
    </source>
</evidence>
<dbReference type="GO" id="GO:0006508">
    <property type="term" value="P:proteolysis"/>
    <property type="evidence" value="ECO:0007669"/>
    <property type="project" value="UniProtKB-KW"/>
</dbReference>
<accession>A0A2G9ZKV5</accession>
<evidence type="ECO:0000256" key="6">
    <source>
        <dbReference type="ARBA" id="ARBA00023268"/>
    </source>
</evidence>
<dbReference type="GO" id="GO:0004180">
    <property type="term" value="F:carboxypeptidase activity"/>
    <property type="evidence" value="ECO:0007669"/>
    <property type="project" value="UniProtKB-KW"/>
</dbReference>
<feature type="domain" description="Glycosyl transferase family 51" evidence="11">
    <location>
        <begin position="74"/>
        <end position="226"/>
    </location>
</feature>
<dbReference type="PANTHER" id="PTHR32282:SF15">
    <property type="entry name" value="PENICILLIN-BINDING PROTEIN 1C"/>
    <property type="match status" value="1"/>
</dbReference>
<evidence type="ECO:0000256" key="7">
    <source>
        <dbReference type="ARBA" id="ARBA00044770"/>
    </source>
</evidence>
<comment type="catalytic activity">
    <reaction evidence="8">
        <text>[GlcNAc-(1-&gt;4)-Mur2Ac(oyl-L-Ala-gamma-D-Glu-L-Lys-D-Ala-D-Ala)](n)-di-trans,octa-cis-undecaprenyl diphosphate + beta-D-GlcNAc-(1-&gt;4)-Mur2Ac(oyl-L-Ala-gamma-D-Glu-L-Lys-D-Ala-D-Ala)-di-trans,octa-cis-undecaprenyl diphosphate = [GlcNAc-(1-&gt;4)-Mur2Ac(oyl-L-Ala-gamma-D-Glu-L-Lys-D-Ala-D-Ala)](n+1)-di-trans,octa-cis-undecaprenyl diphosphate + di-trans,octa-cis-undecaprenyl diphosphate + H(+)</text>
        <dbReference type="Rhea" id="RHEA:23708"/>
        <dbReference type="Rhea" id="RHEA-COMP:9602"/>
        <dbReference type="Rhea" id="RHEA-COMP:9603"/>
        <dbReference type="ChEBI" id="CHEBI:15378"/>
        <dbReference type="ChEBI" id="CHEBI:58405"/>
        <dbReference type="ChEBI" id="CHEBI:60033"/>
        <dbReference type="ChEBI" id="CHEBI:78435"/>
        <dbReference type="EC" id="2.4.99.28"/>
    </reaction>
</comment>
<dbReference type="InterPro" id="IPR050396">
    <property type="entry name" value="Glycosyltr_51/Transpeptidase"/>
</dbReference>
<dbReference type="EC" id="2.4.99.28" evidence="7"/>
<dbReference type="InterPro" id="IPR036950">
    <property type="entry name" value="PBP_transglycosylase"/>
</dbReference>
<dbReference type="InterPro" id="IPR001460">
    <property type="entry name" value="PCN-bd_Tpept"/>
</dbReference>
<keyword evidence="9" id="KW-1133">Transmembrane helix</keyword>
<dbReference type="SUPFAM" id="SSF53955">
    <property type="entry name" value="Lysozyme-like"/>
    <property type="match status" value="1"/>
</dbReference>
<evidence type="ECO:0000256" key="5">
    <source>
        <dbReference type="ARBA" id="ARBA00022801"/>
    </source>
</evidence>
<evidence type="ECO:0000256" key="3">
    <source>
        <dbReference type="ARBA" id="ARBA00022676"/>
    </source>
</evidence>
<dbReference type="SUPFAM" id="SSF56601">
    <property type="entry name" value="beta-lactamase/transpeptidase-like"/>
    <property type="match status" value="1"/>
</dbReference>
<keyword evidence="1" id="KW-0121">Carboxypeptidase</keyword>
<dbReference type="Gene3D" id="1.10.3810.10">
    <property type="entry name" value="Biosynthetic peptidoglycan transglycosylase-like"/>
    <property type="match status" value="1"/>
</dbReference>
<keyword evidence="3" id="KW-0328">Glycosyltransferase</keyword>
<keyword evidence="6" id="KW-0511">Multifunctional enzyme</keyword>
<feature type="transmembrane region" description="Helical" evidence="9">
    <location>
        <begin position="20"/>
        <end position="44"/>
    </location>
</feature>
<proteinExistence type="predicted"/>
<dbReference type="Pfam" id="PF00905">
    <property type="entry name" value="Transpeptidase"/>
    <property type="match status" value="1"/>
</dbReference>
<gene>
    <name evidence="12" type="ORF">COX22_02390</name>
</gene>
<evidence type="ECO:0000256" key="9">
    <source>
        <dbReference type="SAM" id="Phobius"/>
    </source>
</evidence>
<dbReference type="InterPro" id="IPR001264">
    <property type="entry name" value="Glyco_trans_51"/>
</dbReference>
<reference evidence="12 13" key="1">
    <citation type="submission" date="2017-09" db="EMBL/GenBank/DDBJ databases">
        <title>Depth-based differentiation of microbial function through sediment-hosted aquifers and enrichment of novel symbionts in the deep terrestrial subsurface.</title>
        <authorList>
            <person name="Probst A.J."/>
            <person name="Ladd B."/>
            <person name="Jarett J.K."/>
            <person name="Geller-Mcgrath D.E."/>
            <person name="Sieber C.M."/>
            <person name="Emerson J.B."/>
            <person name="Anantharaman K."/>
            <person name="Thomas B.C."/>
            <person name="Malmstrom R."/>
            <person name="Stieglmeier M."/>
            <person name="Klingl A."/>
            <person name="Woyke T."/>
            <person name="Ryan C.M."/>
            <person name="Banfield J.F."/>
        </authorList>
    </citation>
    <scope>NUCLEOTIDE SEQUENCE [LARGE SCALE GENOMIC DNA]</scope>
    <source>
        <strain evidence="12">CG23_combo_of_CG06-09_8_20_14_all_49_15</strain>
    </source>
</reference>
<dbReference type="GO" id="GO:0030288">
    <property type="term" value="C:outer membrane-bounded periplasmic space"/>
    <property type="evidence" value="ECO:0007669"/>
    <property type="project" value="TreeGrafter"/>
</dbReference>
<evidence type="ECO:0000256" key="1">
    <source>
        <dbReference type="ARBA" id="ARBA00022645"/>
    </source>
</evidence>
<sequence>MAKNIYPEGKNLPIFKTGLWLMAGAAVCTLLFYAMSGFFVRAALEKYEHLASVRIFDRQGRLLSLQPNHKGYYSVYLDEAPPLWAQWVRRREDKYFPYHIGLNPASLARAVKNWLLGRENLAASTITQQLAKNLLGQENQRNLKNKIKEAGLALCLEARLSKPAILAMHANTAYFGEQTQGLAEAAQLFFQKPTANLNEAEIISLLAALSSPSRQHPFTLENAEQSRRLAENFGLSWTDQSPNSAERKARRADFRSARTDEAMLEMNSLRLVCPIDCALSLDADLTKTLRSILRDNLALLSEKKAAHGALAVISVPDRTLLALIGTARPDSEQAGDQINMAIRPRPIGSTLKPFIYLKGLAAGLRPYTLVMDKEYKYTVDNGWAFYPKNYDYRYHGLVNLHYALANSLNVPAVRVLEFVGIKNFGDFLTNDLGLKPIQPIGNYQLGLALGGLEMDLLGLTYYFSALADNGRLAPLRLGDSRAETVLPATENFQLQRTIAPPALVALINRILSDRSTAVDQFGPVSFLALPRQNYAVKTGTSRDYRDSWTIGYTPDYVVGVWIGNADGSPMDEVAGAAGAGRVWQAAMNLLAASSYDQQSAFDFSGLKDFPTGNSTEYGLPADDYNRVLNMLLEDKLILLPHDGDEFLWPESRLTLRAQRPVEWRINGQEIGGPAAELIFTPDAPGRYEITAQNDESSEMIHVRFNRQ</sequence>
<dbReference type="Proteomes" id="UP000230729">
    <property type="component" value="Unassembled WGS sequence"/>
</dbReference>
<keyword evidence="5" id="KW-0378">Hydrolase</keyword>
<dbReference type="GO" id="GO:0008658">
    <property type="term" value="F:penicillin binding"/>
    <property type="evidence" value="ECO:0007669"/>
    <property type="project" value="InterPro"/>
</dbReference>
<evidence type="ECO:0000256" key="2">
    <source>
        <dbReference type="ARBA" id="ARBA00022670"/>
    </source>
</evidence>
<keyword evidence="9" id="KW-0472">Membrane</keyword>
<dbReference type="Gene3D" id="3.40.710.10">
    <property type="entry name" value="DD-peptidase/beta-lactamase superfamily"/>
    <property type="match status" value="1"/>
</dbReference>
<keyword evidence="4" id="KW-0808">Transferase</keyword>
<dbReference type="InterPro" id="IPR023346">
    <property type="entry name" value="Lysozyme-like_dom_sf"/>
</dbReference>
<dbReference type="GO" id="GO:0008955">
    <property type="term" value="F:peptidoglycan glycosyltransferase activity"/>
    <property type="evidence" value="ECO:0007669"/>
    <property type="project" value="UniProtKB-EC"/>
</dbReference>
<name>A0A2G9ZKV5_9BACT</name>
<evidence type="ECO:0000259" key="10">
    <source>
        <dbReference type="Pfam" id="PF00905"/>
    </source>
</evidence>
<dbReference type="GO" id="GO:0009252">
    <property type="term" value="P:peptidoglycan biosynthetic process"/>
    <property type="evidence" value="ECO:0007669"/>
    <property type="project" value="TreeGrafter"/>
</dbReference>
<feature type="domain" description="Penicillin-binding protein transpeptidase" evidence="10">
    <location>
        <begin position="318"/>
        <end position="566"/>
    </location>
</feature>
<keyword evidence="2" id="KW-0645">Protease</keyword>
<dbReference type="InterPro" id="IPR012338">
    <property type="entry name" value="Beta-lactam/transpept-like"/>
</dbReference>
<evidence type="ECO:0000313" key="12">
    <source>
        <dbReference type="EMBL" id="PIP33813.1"/>
    </source>
</evidence>